<evidence type="ECO:0000256" key="1">
    <source>
        <dbReference type="ARBA" id="ARBA00023015"/>
    </source>
</evidence>
<dbReference type="PROSITE" id="PS50977">
    <property type="entry name" value="HTH_TETR_2"/>
    <property type="match status" value="1"/>
</dbReference>
<dbReference type="EMBL" id="CP163302">
    <property type="protein sequence ID" value="XDP45382.1"/>
    <property type="molecule type" value="Genomic_DNA"/>
</dbReference>
<proteinExistence type="predicted"/>
<protein>
    <submittedName>
        <fullName evidence="6">TetR/AcrR family transcriptional regulator</fullName>
    </submittedName>
</protein>
<dbReference type="PANTHER" id="PTHR30055:SF234">
    <property type="entry name" value="HTH-TYPE TRANSCRIPTIONAL REGULATOR BETI"/>
    <property type="match status" value="1"/>
</dbReference>
<feature type="DNA-binding region" description="H-T-H motif" evidence="4">
    <location>
        <begin position="43"/>
        <end position="62"/>
    </location>
</feature>
<dbReference type="SUPFAM" id="SSF46689">
    <property type="entry name" value="Homeodomain-like"/>
    <property type="match status" value="1"/>
</dbReference>
<reference evidence="6" key="1">
    <citation type="submission" date="2024-07" db="EMBL/GenBank/DDBJ databases">
        <authorList>
            <person name="fu j."/>
        </authorList>
    </citation>
    <scope>NUCLEOTIDE SEQUENCE</scope>
    <source>
        <strain evidence="6">P10A9</strain>
    </source>
</reference>
<feature type="domain" description="HTH tetR-type" evidence="5">
    <location>
        <begin position="20"/>
        <end position="80"/>
    </location>
</feature>
<gene>
    <name evidence="6" type="ORF">AB5L97_19330</name>
</gene>
<dbReference type="InterPro" id="IPR001647">
    <property type="entry name" value="HTH_TetR"/>
</dbReference>
<dbReference type="PANTHER" id="PTHR30055">
    <property type="entry name" value="HTH-TYPE TRANSCRIPTIONAL REGULATOR RUTR"/>
    <property type="match status" value="1"/>
</dbReference>
<evidence type="ECO:0000313" key="6">
    <source>
        <dbReference type="EMBL" id="XDP45382.1"/>
    </source>
</evidence>
<evidence type="ECO:0000256" key="3">
    <source>
        <dbReference type="ARBA" id="ARBA00023163"/>
    </source>
</evidence>
<keyword evidence="2 4" id="KW-0238">DNA-binding</keyword>
<dbReference type="Gene3D" id="1.10.357.10">
    <property type="entry name" value="Tetracycline Repressor, domain 2"/>
    <property type="match status" value="1"/>
</dbReference>
<sequence>MNSEAGTRPYAMGKRAEAAAATAGRIAEAALELFIERPLSQLTLALVADRAGVTVQTVLRHCGDWDGVLAAAGERAAARVRTLRDRAPVGDLPGAIANLAEHYETDAPLALRMLSEEPNSEYIADRTRMARDIHRAWCERVFAPYLEGLSDPERTRRLAQFVAVCDVYVYKLLRHDAGLSLEAYIDSLLELLEPLVRRP</sequence>
<dbReference type="AlphaFoldDB" id="A0AB39L2X6"/>
<dbReference type="InterPro" id="IPR050109">
    <property type="entry name" value="HTH-type_TetR-like_transc_reg"/>
</dbReference>
<accession>A0AB39L2X6</accession>
<keyword evidence="1" id="KW-0805">Transcription regulation</keyword>
<evidence type="ECO:0000256" key="4">
    <source>
        <dbReference type="PROSITE-ProRule" id="PRU00335"/>
    </source>
</evidence>
<dbReference type="GO" id="GO:0000976">
    <property type="term" value="F:transcription cis-regulatory region binding"/>
    <property type="evidence" value="ECO:0007669"/>
    <property type="project" value="TreeGrafter"/>
</dbReference>
<dbReference type="InterPro" id="IPR009057">
    <property type="entry name" value="Homeodomain-like_sf"/>
</dbReference>
<keyword evidence="3" id="KW-0804">Transcription</keyword>
<dbReference type="KEGG" id="spue:AB5L97_19330"/>
<dbReference type="RefSeq" id="WP_369045923.1">
    <property type="nucleotide sequence ID" value="NZ_CP163302.1"/>
</dbReference>
<dbReference type="Pfam" id="PF00440">
    <property type="entry name" value="TetR_N"/>
    <property type="match status" value="1"/>
</dbReference>
<organism evidence="6">
    <name type="scientific">Sinomonas puerhi</name>
    <dbReference type="NCBI Taxonomy" id="3238584"/>
    <lineage>
        <taxon>Bacteria</taxon>
        <taxon>Bacillati</taxon>
        <taxon>Actinomycetota</taxon>
        <taxon>Actinomycetes</taxon>
        <taxon>Micrococcales</taxon>
        <taxon>Micrococcaceae</taxon>
        <taxon>Sinomonas</taxon>
    </lineage>
</organism>
<dbReference type="GO" id="GO:0003700">
    <property type="term" value="F:DNA-binding transcription factor activity"/>
    <property type="evidence" value="ECO:0007669"/>
    <property type="project" value="TreeGrafter"/>
</dbReference>
<name>A0AB39L2X6_9MICC</name>
<evidence type="ECO:0000256" key="2">
    <source>
        <dbReference type="ARBA" id="ARBA00023125"/>
    </source>
</evidence>
<evidence type="ECO:0000259" key="5">
    <source>
        <dbReference type="PROSITE" id="PS50977"/>
    </source>
</evidence>